<dbReference type="Pfam" id="PF01580">
    <property type="entry name" value="FtsK_SpoIIIE"/>
    <property type="match status" value="1"/>
</dbReference>
<dbReference type="EMBL" id="JAOQNN010000002">
    <property type="protein sequence ID" value="MCW2281953.1"/>
    <property type="molecule type" value="Genomic_DNA"/>
</dbReference>
<dbReference type="PANTHER" id="PTHR22683:SF47">
    <property type="entry name" value="FTSK DOMAIN-CONTAINING PROTEIN YDCQ"/>
    <property type="match status" value="1"/>
</dbReference>
<dbReference type="InterPro" id="IPR050206">
    <property type="entry name" value="FtsK/SpoIIIE/SftA"/>
</dbReference>
<keyword evidence="1 3" id="KW-0547">Nucleotide-binding</keyword>
<feature type="transmembrane region" description="Helical" evidence="4">
    <location>
        <begin position="21"/>
        <end position="39"/>
    </location>
</feature>
<dbReference type="GO" id="GO:0005524">
    <property type="term" value="F:ATP binding"/>
    <property type="evidence" value="ECO:0007669"/>
    <property type="project" value="UniProtKB-UniRule"/>
</dbReference>
<sequence>MVKRTINKGSRLKLRDKYDREFFVLITGLLVASPVGLFYKKFETLPPKVLAIYAVGILLIAFSVAFGLLILLYHKFLFFSKNNYKRLLLNYVVKHGLVEKETVKDEKGSHEKLKLAPIYLKQPNTYELHTYFPIDGGVHQEKFLDLADGLETTFFADYQEQNFINESKILSKKAFVEYVFAIDGERNRIPVNDVIVDKKLGLKLMNGVYWNYEADPHMLIAGGTGGGKTVLLMSILSALAKVGHVDICDPKRSDFVGMRDVPVFENRVFFDKVSMIECLRSKMQFMDERYDYMTNHPDYKAGKRYSDYGLTPEFVLFDEWAAFISSLDFKEFDEVIQILTQIVLKGRQSGVFLILAMQRPDAEYLKSALRDNFMKRLAVGRLTGSGYRMVFGDENEKKVFKYIKGKIGRGYVANNGELAREFYSPSVPFDKGYDFHEELSKLPVLADTTEVQLEAPPISNVEQERAESGVLEEKTYTITSLSRKLGQPSKTVKTAIERLISGGYSISEKSPYNEDDFIALQTVFLTKETEECTLNEAIDTVLADEAEFEKEFVNFDKGNYGR</sequence>
<dbReference type="Gene3D" id="3.40.50.300">
    <property type="entry name" value="P-loop containing nucleotide triphosphate hydrolases"/>
    <property type="match status" value="1"/>
</dbReference>
<evidence type="ECO:0000256" key="3">
    <source>
        <dbReference type="PROSITE-ProRule" id="PRU00289"/>
    </source>
</evidence>
<dbReference type="InterPro" id="IPR002543">
    <property type="entry name" value="FtsK_dom"/>
</dbReference>
<organism evidence="6 7">
    <name type="scientific">Lactococcus lactis</name>
    <dbReference type="NCBI Taxonomy" id="1358"/>
    <lineage>
        <taxon>Bacteria</taxon>
        <taxon>Bacillati</taxon>
        <taxon>Bacillota</taxon>
        <taxon>Bacilli</taxon>
        <taxon>Lactobacillales</taxon>
        <taxon>Streptococcaceae</taxon>
        <taxon>Lactococcus</taxon>
    </lineage>
</organism>
<dbReference type="PROSITE" id="PS50901">
    <property type="entry name" value="FTSK"/>
    <property type="match status" value="1"/>
</dbReference>
<dbReference type="RefSeq" id="WP_242327597.1">
    <property type="nucleotide sequence ID" value="NZ_CAKOCK010000009.1"/>
</dbReference>
<evidence type="ECO:0000313" key="6">
    <source>
        <dbReference type="EMBL" id="MCW2281953.1"/>
    </source>
</evidence>
<dbReference type="SUPFAM" id="SSF52540">
    <property type="entry name" value="P-loop containing nucleoside triphosphate hydrolases"/>
    <property type="match status" value="1"/>
</dbReference>
<feature type="binding site" evidence="3">
    <location>
        <begin position="222"/>
        <end position="229"/>
    </location>
    <ligand>
        <name>ATP</name>
        <dbReference type="ChEBI" id="CHEBI:30616"/>
    </ligand>
</feature>
<dbReference type="GO" id="GO:0003677">
    <property type="term" value="F:DNA binding"/>
    <property type="evidence" value="ECO:0007669"/>
    <property type="project" value="InterPro"/>
</dbReference>
<keyword evidence="4" id="KW-1133">Transmembrane helix</keyword>
<dbReference type="PANTHER" id="PTHR22683">
    <property type="entry name" value="SPORULATION PROTEIN RELATED"/>
    <property type="match status" value="1"/>
</dbReference>
<feature type="transmembrane region" description="Helical" evidence="4">
    <location>
        <begin position="51"/>
        <end position="73"/>
    </location>
</feature>
<dbReference type="InterPro" id="IPR027417">
    <property type="entry name" value="P-loop_NTPase"/>
</dbReference>
<comment type="caution">
    <text evidence="6">The sequence shown here is derived from an EMBL/GenBank/DDBJ whole genome shotgun (WGS) entry which is preliminary data.</text>
</comment>
<gene>
    <name evidence="6" type="ORF">M2256_002475</name>
</gene>
<evidence type="ECO:0000256" key="1">
    <source>
        <dbReference type="ARBA" id="ARBA00022741"/>
    </source>
</evidence>
<dbReference type="AlphaFoldDB" id="A0AAW5TSW5"/>
<accession>A0AAW5TSW5</accession>
<reference evidence="6" key="1">
    <citation type="submission" date="2023-08" db="EMBL/GenBank/DDBJ databases">
        <title>Genomic analyses of the natural microbiome of Caenorhabditis elegans.</title>
        <authorList>
            <person name="Samuel B."/>
        </authorList>
    </citation>
    <scope>NUCLEOTIDE SEQUENCE</scope>
    <source>
        <strain evidence="6">BIGb0220</strain>
    </source>
</reference>
<feature type="domain" description="FtsK" evidence="5">
    <location>
        <begin position="205"/>
        <end position="388"/>
    </location>
</feature>
<evidence type="ECO:0000259" key="5">
    <source>
        <dbReference type="PROSITE" id="PS50901"/>
    </source>
</evidence>
<keyword evidence="4" id="KW-0472">Membrane</keyword>
<evidence type="ECO:0000256" key="4">
    <source>
        <dbReference type="SAM" id="Phobius"/>
    </source>
</evidence>
<protein>
    <recommendedName>
        <fullName evidence="5">FtsK domain-containing protein</fullName>
    </recommendedName>
</protein>
<evidence type="ECO:0000256" key="2">
    <source>
        <dbReference type="ARBA" id="ARBA00022840"/>
    </source>
</evidence>
<dbReference type="Proteomes" id="UP001207687">
    <property type="component" value="Unassembled WGS sequence"/>
</dbReference>
<name>A0AAW5TSW5_9LACT</name>
<keyword evidence="4" id="KW-0812">Transmembrane</keyword>
<keyword evidence="2 3" id="KW-0067">ATP-binding</keyword>
<evidence type="ECO:0000313" key="7">
    <source>
        <dbReference type="Proteomes" id="UP001207687"/>
    </source>
</evidence>
<proteinExistence type="predicted"/>